<organism evidence="2 3">
    <name type="scientific">Pseudanabaena galeata UHCC 0370</name>
    <dbReference type="NCBI Taxonomy" id="3110310"/>
    <lineage>
        <taxon>Bacteria</taxon>
        <taxon>Bacillati</taxon>
        <taxon>Cyanobacteriota</taxon>
        <taxon>Cyanophyceae</taxon>
        <taxon>Pseudanabaenales</taxon>
        <taxon>Pseudanabaenaceae</taxon>
        <taxon>Pseudanabaena</taxon>
    </lineage>
</organism>
<keyword evidence="3" id="KW-1185">Reference proteome</keyword>
<evidence type="ECO:0000256" key="1">
    <source>
        <dbReference type="SAM" id="Phobius"/>
    </source>
</evidence>
<gene>
    <name evidence="2" type="ORF">VB774_17965</name>
</gene>
<comment type="caution">
    <text evidence="2">The sequence shown here is derived from an EMBL/GenBank/DDBJ whole genome shotgun (WGS) entry which is preliminary data.</text>
</comment>
<evidence type="ECO:0000313" key="3">
    <source>
        <dbReference type="Proteomes" id="UP001301388"/>
    </source>
</evidence>
<keyword evidence="1" id="KW-0472">Membrane</keyword>
<reference evidence="2 3" key="1">
    <citation type="submission" date="2023-12" db="EMBL/GenBank/DDBJ databases">
        <title>Baltic Sea Cyanobacteria.</title>
        <authorList>
            <person name="Delbaje E."/>
            <person name="Fewer D.P."/>
            <person name="Shishido T.K."/>
        </authorList>
    </citation>
    <scope>NUCLEOTIDE SEQUENCE [LARGE SCALE GENOMIC DNA]</scope>
    <source>
        <strain evidence="2 3">UHCC 0370</strain>
    </source>
</reference>
<dbReference type="Proteomes" id="UP001301388">
    <property type="component" value="Unassembled WGS sequence"/>
</dbReference>
<sequence length="96" mass="10828">MTGGTVKHSRISRNILSLLDTKLKIRTLKPLTMTYGYGFLIIGVAYTQMRWFLMGLYNLTASPKGLRPCVSPRLTPSQEVLPRNISYLTIALLNEL</sequence>
<keyword evidence="1" id="KW-1133">Transmembrane helix</keyword>
<proteinExistence type="predicted"/>
<dbReference type="RefSeq" id="WP_323262717.1">
    <property type="nucleotide sequence ID" value="NZ_JAYGIE010000091.1"/>
</dbReference>
<feature type="transmembrane region" description="Helical" evidence="1">
    <location>
        <begin position="35"/>
        <end position="57"/>
    </location>
</feature>
<evidence type="ECO:0008006" key="4">
    <source>
        <dbReference type="Google" id="ProtNLM"/>
    </source>
</evidence>
<name>A0ABU5TML8_9CYAN</name>
<evidence type="ECO:0000313" key="2">
    <source>
        <dbReference type="EMBL" id="MEA5479510.1"/>
    </source>
</evidence>
<protein>
    <recommendedName>
        <fullName evidence="4">Transposase</fullName>
    </recommendedName>
</protein>
<accession>A0ABU5TML8</accession>
<dbReference type="EMBL" id="JAYGIE010000091">
    <property type="protein sequence ID" value="MEA5479510.1"/>
    <property type="molecule type" value="Genomic_DNA"/>
</dbReference>
<keyword evidence="1" id="KW-0812">Transmembrane</keyword>